<evidence type="ECO:0000256" key="4">
    <source>
        <dbReference type="RuleBase" id="RU003690"/>
    </source>
</evidence>
<dbReference type="EMBL" id="KQ242953">
    <property type="protein sequence ID" value="KNC76810.1"/>
    <property type="molecule type" value="Genomic_DNA"/>
</dbReference>
<dbReference type="GeneID" id="25911212"/>
<proteinExistence type="inferred from homology"/>
<dbReference type="PANTHER" id="PTHR10353:SF209">
    <property type="entry name" value="GALACTOLIPID GALACTOSYLTRANSFERASE SFR2, CHLOROPLASTIC"/>
    <property type="match status" value="1"/>
</dbReference>
<keyword evidence="3" id="KW-0326">Glycosidase</keyword>
<organism evidence="5 6">
    <name type="scientific">Sphaeroforma arctica JP610</name>
    <dbReference type="NCBI Taxonomy" id="667725"/>
    <lineage>
        <taxon>Eukaryota</taxon>
        <taxon>Ichthyosporea</taxon>
        <taxon>Ichthyophonida</taxon>
        <taxon>Sphaeroforma</taxon>
    </lineage>
</organism>
<evidence type="ECO:0000313" key="5">
    <source>
        <dbReference type="EMBL" id="KNC76810.1"/>
    </source>
</evidence>
<evidence type="ECO:0000256" key="2">
    <source>
        <dbReference type="ARBA" id="ARBA00022801"/>
    </source>
</evidence>
<evidence type="ECO:0000256" key="3">
    <source>
        <dbReference type="ARBA" id="ARBA00023295"/>
    </source>
</evidence>
<dbReference type="InterPro" id="IPR001360">
    <property type="entry name" value="Glyco_hydro_1"/>
</dbReference>
<gene>
    <name evidence="5" type="ORF">SARC_10708</name>
</gene>
<dbReference type="GO" id="GO:0005975">
    <property type="term" value="P:carbohydrate metabolic process"/>
    <property type="evidence" value="ECO:0007669"/>
    <property type="project" value="InterPro"/>
</dbReference>
<dbReference type="STRING" id="667725.A0A0L0FJ71"/>
<accession>A0A0L0FJ71</accession>
<dbReference type="Proteomes" id="UP000054560">
    <property type="component" value="Unassembled WGS sequence"/>
</dbReference>
<evidence type="ECO:0000313" key="6">
    <source>
        <dbReference type="Proteomes" id="UP000054560"/>
    </source>
</evidence>
<dbReference type="InterPro" id="IPR017853">
    <property type="entry name" value="GH"/>
</dbReference>
<dbReference type="Gene3D" id="3.20.20.80">
    <property type="entry name" value="Glycosidases"/>
    <property type="match status" value="1"/>
</dbReference>
<dbReference type="GO" id="GO:0008422">
    <property type="term" value="F:beta-glucosidase activity"/>
    <property type="evidence" value="ECO:0007669"/>
    <property type="project" value="TreeGrafter"/>
</dbReference>
<evidence type="ECO:0000256" key="1">
    <source>
        <dbReference type="ARBA" id="ARBA00010838"/>
    </source>
</evidence>
<keyword evidence="2" id="KW-0378">Hydrolase</keyword>
<comment type="similarity">
    <text evidence="1 4">Belongs to the glycosyl hydrolase 1 family.</text>
</comment>
<dbReference type="SUPFAM" id="SSF51445">
    <property type="entry name" value="(Trans)glycosidases"/>
    <property type="match status" value="1"/>
</dbReference>
<reference evidence="5 6" key="1">
    <citation type="submission" date="2011-02" db="EMBL/GenBank/DDBJ databases">
        <title>The Genome Sequence of Sphaeroforma arctica JP610.</title>
        <authorList>
            <consortium name="The Broad Institute Genome Sequencing Platform"/>
            <person name="Russ C."/>
            <person name="Cuomo C."/>
            <person name="Young S.K."/>
            <person name="Zeng Q."/>
            <person name="Gargeya S."/>
            <person name="Alvarado L."/>
            <person name="Berlin A."/>
            <person name="Chapman S.B."/>
            <person name="Chen Z."/>
            <person name="Freedman E."/>
            <person name="Gellesch M."/>
            <person name="Goldberg J."/>
            <person name="Griggs A."/>
            <person name="Gujja S."/>
            <person name="Heilman E."/>
            <person name="Heiman D."/>
            <person name="Howarth C."/>
            <person name="Mehta T."/>
            <person name="Neiman D."/>
            <person name="Pearson M."/>
            <person name="Roberts A."/>
            <person name="Saif S."/>
            <person name="Shea T."/>
            <person name="Shenoy N."/>
            <person name="Sisk P."/>
            <person name="Stolte C."/>
            <person name="Sykes S."/>
            <person name="White J."/>
            <person name="Yandava C."/>
            <person name="Burger G."/>
            <person name="Gray M.W."/>
            <person name="Holland P.W.H."/>
            <person name="King N."/>
            <person name="Lang F.B.F."/>
            <person name="Roger A.J."/>
            <person name="Ruiz-Trillo I."/>
            <person name="Haas B."/>
            <person name="Nusbaum C."/>
            <person name="Birren B."/>
        </authorList>
    </citation>
    <scope>NUCLEOTIDE SEQUENCE [LARGE SCALE GENOMIC DNA]</scope>
    <source>
        <strain evidence="5 6">JP610</strain>
    </source>
</reference>
<dbReference type="RefSeq" id="XP_014150712.1">
    <property type="nucleotide sequence ID" value="XM_014295237.1"/>
</dbReference>
<sequence>MKAVSVTPMVTIHHFSNPIWVEDFAHANSTSSGPEDCTSTDINLCGWAGPNQAAIIAALVKHTELLATELGDVVDNWCTISEPVNYILAGWGLAAFPPGHSYLMDGHMVDFMDVFRGFLEAHSQMYDVLKAKDTISAADDGVAANAGNTLSVAEWVPTHANNFSSDPVDVAADNNIEYVYNHFFTQSILDGTFDASWSRNTSTFESHPEWKGKLDFVGLQYYFRAGITGSPALLASVQGTPCMPGSWLDIGSCLPAPEDPNHWIPSMGYEYWKMVLTTSSLRTKTNTLACQQLLLNLVFPPTTACDDLSTL</sequence>
<keyword evidence="6" id="KW-1185">Reference proteome</keyword>
<dbReference type="PANTHER" id="PTHR10353">
    <property type="entry name" value="GLYCOSYL HYDROLASE"/>
    <property type="match status" value="1"/>
</dbReference>
<protein>
    <submittedName>
        <fullName evidence="5">Uncharacterized protein</fullName>
    </submittedName>
</protein>
<dbReference type="Pfam" id="PF00232">
    <property type="entry name" value="Glyco_hydro_1"/>
    <property type="match status" value="1"/>
</dbReference>
<name>A0A0L0FJ71_9EUKA</name>
<dbReference type="AlphaFoldDB" id="A0A0L0FJ71"/>